<dbReference type="STRING" id="1566387.QV13_27050"/>
<dbReference type="AlphaFoldDB" id="A0A1C2DGF9"/>
<evidence type="ECO:0000313" key="1">
    <source>
        <dbReference type="EMBL" id="OCX13793.1"/>
    </source>
</evidence>
<dbReference type="OrthoDB" id="7058586at2"/>
<comment type="caution">
    <text evidence="1">The sequence shown here is derived from an EMBL/GenBank/DDBJ whole genome shotgun (WGS) entry which is preliminary data.</text>
</comment>
<dbReference type="RefSeq" id="WP_024923187.1">
    <property type="nucleotide sequence ID" value="NZ_MDEO01000036.1"/>
</dbReference>
<reference evidence="1 2" key="1">
    <citation type="submission" date="2016-08" db="EMBL/GenBank/DDBJ databases">
        <title>Whole genome sequence of Mesorhizobium sp. strain UASWS1009 isolated from industrial sewage.</title>
        <authorList>
            <person name="Crovadore J."/>
            <person name="Calmin G."/>
            <person name="Chablais R."/>
            <person name="Cochard B."/>
            <person name="Lefort F."/>
        </authorList>
    </citation>
    <scope>NUCLEOTIDE SEQUENCE [LARGE SCALE GENOMIC DNA]</scope>
    <source>
        <strain evidence="1 2">UASWS1009</strain>
    </source>
</reference>
<proteinExistence type="predicted"/>
<dbReference type="EMBL" id="MDEO01000036">
    <property type="protein sequence ID" value="OCX13793.1"/>
    <property type="molecule type" value="Genomic_DNA"/>
</dbReference>
<organism evidence="1 2">
    <name type="scientific">Mesorhizobium hungaricum</name>
    <dbReference type="NCBI Taxonomy" id="1566387"/>
    <lineage>
        <taxon>Bacteria</taxon>
        <taxon>Pseudomonadati</taxon>
        <taxon>Pseudomonadota</taxon>
        <taxon>Alphaproteobacteria</taxon>
        <taxon>Hyphomicrobiales</taxon>
        <taxon>Phyllobacteriaceae</taxon>
        <taxon>Mesorhizobium</taxon>
    </lineage>
</organism>
<dbReference type="InterPro" id="IPR021295">
    <property type="entry name" value="DUF2867"/>
</dbReference>
<dbReference type="Pfam" id="PF11066">
    <property type="entry name" value="DUF2867"/>
    <property type="match status" value="1"/>
</dbReference>
<gene>
    <name evidence="1" type="ORF">QV13_27050</name>
</gene>
<accession>A0A1C2DGF9</accession>
<evidence type="ECO:0000313" key="2">
    <source>
        <dbReference type="Proteomes" id="UP000094412"/>
    </source>
</evidence>
<evidence type="ECO:0008006" key="3">
    <source>
        <dbReference type="Google" id="ProtNLM"/>
    </source>
</evidence>
<sequence length="155" mass="16726">MATVQGLSDYAGILPGANFFDSFAIEIAGEQLDARTAAERVMSRRPAWVDWLLALRNILVGPFGLKTGPVDMPADQEVIGLFPLISESPSTVVLGLDDRHLDFRLVVKVDALSGSRQSISASTLVATHNLLGRAYLATIMPFHRVIVPAMLARVA</sequence>
<dbReference type="Proteomes" id="UP000094412">
    <property type="component" value="Unassembled WGS sequence"/>
</dbReference>
<keyword evidence="2" id="KW-1185">Reference proteome</keyword>
<protein>
    <recommendedName>
        <fullName evidence="3">DUF2867 domain-containing protein</fullName>
    </recommendedName>
</protein>
<name>A0A1C2DGF9_9HYPH</name>